<dbReference type="Gene3D" id="6.10.250.780">
    <property type="match status" value="1"/>
</dbReference>
<keyword evidence="12" id="KW-1185">Reference proteome</keyword>
<dbReference type="PROSITE" id="PS50005">
    <property type="entry name" value="TPR"/>
    <property type="match status" value="1"/>
</dbReference>
<dbReference type="SUPFAM" id="SSF55073">
    <property type="entry name" value="Nucleotide cyclase"/>
    <property type="match status" value="1"/>
</dbReference>
<dbReference type="AlphaFoldDB" id="A0A4R5VFC3"/>
<name>A0A4R5VFC3_9BACT</name>
<evidence type="ECO:0000256" key="6">
    <source>
        <dbReference type="ARBA" id="ARBA00023239"/>
    </source>
</evidence>
<comment type="subcellular location">
    <subcellularLocation>
        <location evidence="1">Membrane</location>
    </subcellularLocation>
</comment>
<dbReference type="Gene3D" id="1.25.40.10">
    <property type="entry name" value="Tetratricopeptide repeat domain"/>
    <property type="match status" value="2"/>
</dbReference>
<evidence type="ECO:0000256" key="7">
    <source>
        <dbReference type="PROSITE-ProRule" id="PRU00339"/>
    </source>
</evidence>
<keyword evidence="4 9" id="KW-1133">Transmembrane helix</keyword>
<dbReference type="InterPro" id="IPR011990">
    <property type="entry name" value="TPR-like_helical_dom_sf"/>
</dbReference>
<dbReference type="RefSeq" id="WP_133389411.1">
    <property type="nucleotide sequence ID" value="NZ_SMUW01000015.1"/>
</dbReference>
<dbReference type="InterPro" id="IPR019734">
    <property type="entry name" value="TPR_rpt"/>
</dbReference>
<dbReference type="Gene3D" id="3.30.70.1230">
    <property type="entry name" value="Nucleotide cyclase"/>
    <property type="match status" value="1"/>
</dbReference>
<dbReference type="InterPro" id="IPR001054">
    <property type="entry name" value="A/G_cyclase"/>
</dbReference>
<dbReference type="SUPFAM" id="SSF48452">
    <property type="entry name" value="TPR-like"/>
    <property type="match status" value="1"/>
</dbReference>
<feature type="repeat" description="TPR" evidence="7">
    <location>
        <begin position="145"/>
        <end position="178"/>
    </location>
</feature>
<dbReference type="PROSITE" id="PS50125">
    <property type="entry name" value="GUANYLATE_CYCLASE_2"/>
    <property type="match status" value="1"/>
</dbReference>
<dbReference type="CDD" id="cd07302">
    <property type="entry name" value="CHD"/>
    <property type="match status" value="1"/>
</dbReference>
<evidence type="ECO:0000256" key="5">
    <source>
        <dbReference type="ARBA" id="ARBA00023136"/>
    </source>
</evidence>
<dbReference type="PANTHER" id="PTHR11920:SF335">
    <property type="entry name" value="GUANYLATE CYCLASE"/>
    <property type="match status" value="1"/>
</dbReference>
<dbReference type="SMART" id="SM00044">
    <property type="entry name" value="CYCc"/>
    <property type="match status" value="1"/>
</dbReference>
<dbReference type="InterPro" id="IPR029787">
    <property type="entry name" value="Nucleotide_cyclase"/>
</dbReference>
<keyword evidence="2 9" id="KW-0812">Transmembrane</keyword>
<feature type="domain" description="Guanylate cyclase" evidence="10">
    <location>
        <begin position="458"/>
        <end position="587"/>
    </location>
</feature>
<feature type="transmembrane region" description="Helical" evidence="9">
    <location>
        <begin position="390"/>
        <end position="407"/>
    </location>
</feature>
<comment type="similarity">
    <text evidence="8">Belongs to the adenylyl cyclase class-4/guanylyl cyclase family.</text>
</comment>
<evidence type="ECO:0000256" key="3">
    <source>
        <dbReference type="ARBA" id="ARBA00022741"/>
    </source>
</evidence>
<dbReference type="GO" id="GO:0000166">
    <property type="term" value="F:nucleotide binding"/>
    <property type="evidence" value="ECO:0007669"/>
    <property type="project" value="UniProtKB-KW"/>
</dbReference>
<evidence type="ECO:0000259" key="10">
    <source>
        <dbReference type="PROSITE" id="PS50125"/>
    </source>
</evidence>
<dbReference type="InterPro" id="IPR050401">
    <property type="entry name" value="Cyclic_nucleotide_synthase"/>
</dbReference>
<keyword evidence="7" id="KW-0802">TPR repeat</keyword>
<evidence type="ECO:0000256" key="1">
    <source>
        <dbReference type="ARBA" id="ARBA00004370"/>
    </source>
</evidence>
<evidence type="ECO:0000313" key="12">
    <source>
        <dbReference type="Proteomes" id="UP000295438"/>
    </source>
</evidence>
<keyword evidence="3" id="KW-0547">Nucleotide-binding</keyword>
<evidence type="ECO:0000313" key="11">
    <source>
        <dbReference type="EMBL" id="TDK50938.1"/>
    </source>
</evidence>
<evidence type="ECO:0000256" key="4">
    <source>
        <dbReference type="ARBA" id="ARBA00022989"/>
    </source>
</evidence>
<dbReference type="GO" id="GO:0004016">
    <property type="term" value="F:adenylate cyclase activity"/>
    <property type="evidence" value="ECO:0007669"/>
    <property type="project" value="UniProtKB-ARBA"/>
</dbReference>
<dbReference type="Proteomes" id="UP000295438">
    <property type="component" value="Unassembled WGS sequence"/>
</dbReference>
<dbReference type="GO" id="GO:0009190">
    <property type="term" value="P:cyclic nucleotide biosynthetic process"/>
    <property type="evidence" value="ECO:0007669"/>
    <property type="project" value="InterPro"/>
</dbReference>
<evidence type="ECO:0000256" key="9">
    <source>
        <dbReference type="SAM" id="Phobius"/>
    </source>
</evidence>
<organism evidence="11 12">
    <name type="scientific">Algoriphagus formosus</name>
    <dbReference type="NCBI Taxonomy" id="2007308"/>
    <lineage>
        <taxon>Bacteria</taxon>
        <taxon>Pseudomonadati</taxon>
        <taxon>Bacteroidota</taxon>
        <taxon>Cytophagia</taxon>
        <taxon>Cytophagales</taxon>
        <taxon>Cyclobacteriaceae</taxon>
        <taxon>Algoriphagus</taxon>
    </lineage>
</organism>
<proteinExistence type="inferred from homology"/>
<keyword evidence="6 8" id="KW-0456">Lyase</keyword>
<comment type="caution">
    <text evidence="11">The sequence shown here is derived from an EMBL/GenBank/DDBJ whole genome shotgun (WGS) entry which is preliminary data.</text>
</comment>
<evidence type="ECO:0000256" key="8">
    <source>
        <dbReference type="RuleBase" id="RU000405"/>
    </source>
</evidence>
<dbReference type="PROSITE" id="PS00452">
    <property type="entry name" value="GUANYLATE_CYCLASE_1"/>
    <property type="match status" value="1"/>
</dbReference>
<dbReference type="PANTHER" id="PTHR11920">
    <property type="entry name" value="GUANYLYL CYCLASE"/>
    <property type="match status" value="1"/>
</dbReference>
<keyword evidence="5 9" id="KW-0472">Membrane</keyword>
<dbReference type="Pfam" id="PF13424">
    <property type="entry name" value="TPR_12"/>
    <property type="match status" value="2"/>
</dbReference>
<reference evidence="11 12" key="1">
    <citation type="submission" date="2019-03" db="EMBL/GenBank/DDBJ databases">
        <title>Algoriphagus aquimaris sp. nov., isolated form marine sediment in Pohang, Korea.</title>
        <authorList>
            <person name="Kim J."/>
            <person name="Yoon S.-H."/>
            <person name="Lee S.-S."/>
        </authorList>
    </citation>
    <scope>NUCLEOTIDE SEQUENCE [LARGE SCALE GENOMIC DNA]</scope>
    <source>
        <strain evidence="11 12">F21</strain>
    </source>
</reference>
<protein>
    <submittedName>
        <fullName evidence="11">Tetratricopeptide repeat protein</fullName>
    </submittedName>
</protein>
<accession>A0A4R5VFC3</accession>
<evidence type="ECO:0000256" key="2">
    <source>
        <dbReference type="ARBA" id="ARBA00022692"/>
    </source>
</evidence>
<gene>
    <name evidence="11" type="ORF">E1898_00435</name>
</gene>
<sequence length="640" mass="73232">MKFVTFYIVLFLTATQLFGQSKAELDSLIDHAYNLYTDRQYEEAIQIAEDALEKSEAKEDSAQILKSQLYLLMAKQEFNPSTYDPKSIERLIPKLQAQGLWIERARAYSFSAYTYAYFGDLEKAISNHLSALAIYEEHEVLTGIASVYNSLSLIYYDQYDYEEAFSYARKSLALEQGVGDLDRIHTSYNNLAIIFEHTGPIDSAIFYHKKALDIAYQEKSPYSIGLSLSNLGNNYANKGDLDLAEETLLEALKIRDSLGLTRGLAYTHNRLAALYLKKNQLAKSKYHGEKSLENAQQASEVKVIRMAYERLMEVAEKSGNTEEELTYFKKAVELRDSIRNDSNTKEITQLMLNYDFEKKQLLDSIQNAQLMREQSLLFEEKLKVERNRQLIFLISGLFLLILVILWWRRYVFIKKSNEVIEAEKDRSDKLLLNILPAEVAEELKEKGFSEARDFEEVTVIFTDFADFTQKAQHLSAKELVNELNTCFKKFDEIIASHGLEKIKTIGDAYMAAGGLNKKSEVQAVVRAALEMRDFIVQRNNNPSTPNNAKFDMRVGINTGPVVAGIVGIKKFQFDIWGDTVNTAQRMEGACELNKINISENTYAEIQNEEGLEFEYRGELEVKGKGKLKMWFVFEKNHSAA</sequence>
<dbReference type="InterPro" id="IPR018297">
    <property type="entry name" value="A/G_cyclase_CS"/>
</dbReference>
<dbReference type="Pfam" id="PF00211">
    <property type="entry name" value="Guanylate_cyc"/>
    <property type="match status" value="1"/>
</dbReference>
<dbReference type="SMART" id="SM00028">
    <property type="entry name" value="TPR"/>
    <property type="match status" value="6"/>
</dbReference>
<dbReference type="GO" id="GO:0035556">
    <property type="term" value="P:intracellular signal transduction"/>
    <property type="evidence" value="ECO:0007669"/>
    <property type="project" value="InterPro"/>
</dbReference>
<dbReference type="GO" id="GO:0016020">
    <property type="term" value="C:membrane"/>
    <property type="evidence" value="ECO:0007669"/>
    <property type="project" value="UniProtKB-SubCell"/>
</dbReference>
<dbReference type="EMBL" id="SMUW01000015">
    <property type="protein sequence ID" value="TDK50938.1"/>
    <property type="molecule type" value="Genomic_DNA"/>
</dbReference>